<dbReference type="InterPro" id="IPR001647">
    <property type="entry name" value="HTH_TetR"/>
</dbReference>
<evidence type="ECO:0000313" key="6">
    <source>
        <dbReference type="EMBL" id="GGJ86487.1"/>
    </source>
</evidence>
<feature type="domain" description="HTH tetR-type" evidence="5">
    <location>
        <begin position="33"/>
        <end position="93"/>
    </location>
</feature>
<keyword evidence="7" id="KW-1185">Reference proteome</keyword>
<evidence type="ECO:0000256" key="1">
    <source>
        <dbReference type="ARBA" id="ARBA00023015"/>
    </source>
</evidence>
<dbReference type="InterPro" id="IPR009057">
    <property type="entry name" value="Homeodomain-like_sf"/>
</dbReference>
<dbReference type="RefSeq" id="WP_189169284.1">
    <property type="nucleotide sequence ID" value="NZ_BMQB01000002.1"/>
</dbReference>
<gene>
    <name evidence="6" type="ORF">GCM10010123_15090</name>
</gene>
<dbReference type="SUPFAM" id="SSF46689">
    <property type="entry name" value="Homeodomain-like"/>
    <property type="match status" value="1"/>
</dbReference>
<evidence type="ECO:0000313" key="7">
    <source>
        <dbReference type="Proteomes" id="UP000649739"/>
    </source>
</evidence>
<keyword evidence="2 4" id="KW-0238">DNA-binding</keyword>
<dbReference type="InterPro" id="IPR036271">
    <property type="entry name" value="Tet_transcr_reg_TetR-rel_C_sf"/>
</dbReference>
<name>A0A8J3B1R4_9ACTN</name>
<dbReference type="Gene3D" id="1.10.357.10">
    <property type="entry name" value="Tetracycline Repressor, domain 2"/>
    <property type="match status" value="1"/>
</dbReference>
<dbReference type="PROSITE" id="PS50977">
    <property type="entry name" value="HTH_TETR_2"/>
    <property type="match status" value="1"/>
</dbReference>
<accession>A0A8J3B1R4</accession>
<proteinExistence type="predicted"/>
<keyword evidence="1" id="KW-0805">Transcription regulation</keyword>
<organism evidence="6 7">
    <name type="scientific">Pilimelia anulata</name>
    <dbReference type="NCBI Taxonomy" id="53371"/>
    <lineage>
        <taxon>Bacteria</taxon>
        <taxon>Bacillati</taxon>
        <taxon>Actinomycetota</taxon>
        <taxon>Actinomycetes</taxon>
        <taxon>Micromonosporales</taxon>
        <taxon>Micromonosporaceae</taxon>
        <taxon>Pilimelia</taxon>
    </lineage>
</organism>
<dbReference type="Proteomes" id="UP000649739">
    <property type="component" value="Unassembled WGS sequence"/>
</dbReference>
<protein>
    <submittedName>
        <fullName evidence="6">TetR family transcriptional regulator</fullName>
    </submittedName>
</protein>
<evidence type="ECO:0000259" key="5">
    <source>
        <dbReference type="PROSITE" id="PS50977"/>
    </source>
</evidence>
<evidence type="ECO:0000256" key="3">
    <source>
        <dbReference type="ARBA" id="ARBA00023163"/>
    </source>
</evidence>
<evidence type="ECO:0000256" key="2">
    <source>
        <dbReference type="ARBA" id="ARBA00023125"/>
    </source>
</evidence>
<dbReference type="Pfam" id="PF02909">
    <property type="entry name" value="TetR_C_1"/>
    <property type="match status" value="1"/>
</dbReference>
<feature type="DNA-binding region" description="H-T-H motif" evidence="4">
    <location>
        <begin position="56"/>
        <end position="75"/>
    </location>
</feature>
<comment type="caution">
    <text evidence="6">The sequence shown here is derived from an EMBL/GenBank/DDBJ whole genome shotgun (WGS) entry which is preliminary data.</text>
</comment>
<dbReference type="GO" id="GO:0045892">
    <property type="term" value="P:negative regulation of DNA-templated transcription"/>
    <property type="evidence" value="ECO:0007669"/>
    <property type="project" value="InterPro"/>
</dbReference>
<dbReference type="AlphaFoldDB" id="A0A8J3B1R4"/>
<dbReference type="InterPro" id="IPR004111">
    <property type="entry name" value="Repressor_TetR_C"/>
</dbReference>
<dbReference type="GO" id="GO:0003677">
    <property type="term" value="F:DNA binding"/>
    <property type="evidence" value="ECO:0007669"/>
    <property type="project" value="UniProtKB-UniRule"/>
</dbReference>
<evidence type="ECO:0000256" key="4">
    <source>
        <dbReference type="PROSITE-ProRule" id="PRU00335"/>
    </source>
</evidence>
<reference evidence="6" key="2">
    <citation type="submission" date="2020-09" db="EMBL/GenBank/DDBJ databases">
        <authorList>
            <person name="Sun Q."/>
            <person name="Ohkuma M."/>
        </authorList>
    </citation>
    <scope>NUCLEOTIDE SEQUENCE</scope>
    <source>
        <strain evidence="6">JCM 3090</strain>
    </source>
</reference>
<keyword evidence="3" id="KW-0804">Transcription</keyword>
<sequence>MVTYAGQGDPVRTMALLWGGPADAGSKPGPRPALTLDAVVAAAIGIADADGLAEVSMRTVGARLGKSAMALYTYVPSKAELLDLMVDRLLATADRDLPYDRGWRAAAEASARGGWEFHLRHPWLLHISGTRSVLGPHELDAYEAQLRVFAGLGLAGLDVARLVGMLHTFVRGAAAAMAEARAAERATGISEDDWWTARAGYLEDIAKGPAYRERYPTITSLDQQAAFDVPQSDEPYLEQQARDTFEQGLAVLLDGMERFIATRAADAGKAG</sequence>
<dbReference type="Gene3D" id="1.10.10.60">
    <property type="entry name" value="Homeodomain-like"/>
    <property type="match status" value="1"/>
</dbReference>
<dbReference type="SUPFAM" id="SSF48498">
    <property type="entry name" value="Tetracyclin repressor-like, C-terminal domain"/>
    <property type="match status" value="1"/>
</dbReference>
<dbReference type="EMBL" id="BMQB01000002">
    <property type="protein sequence ID" value="GGJ86487.1"/>
    <property type="molecule type" value="Genomic_DNA"/>
</dbReference>
<reference evidence="6" key="1">
    <citation type="journal article" date="2014" name="Int. J. Syst. Evol. Microbiol.">
        <title>Complete genome sequence of Corynebacterium casei LMG S-19264T (=DSM 44701T), isolated from a smear-ripened cheese.</title>
        <authorList>
            <consortium name="US DOE Joint Genome Institute (JGI-PGF)"/>
            <person name="Walter F."/>
            <person name="Albersmeier A."/>
            <person name="Kalinowski J."/>
            <person name="Ruckert C."/>
        </authorList>
    </citation>
    <scope>NUCLEOTIDE SEQUENCE</scope>
    <source>
        <strain evidence="6">JCM 3090</strain>
    </source>
</reference>